<evidence type="ECO:0000313" key="2">
    <source>
        <dbReference type="Proteomes" id="UP000076858"/>
    </source>
</evidence>
<evidence type="ECO:0000313" key="1">
    <source>
        <dbReference type="EMBL" id="KZS11227.1"/>
    </source>
</evidence>
<reference evidence="1 2" key="1">
    <citation type="submission" date="2016-03" db="EMBL/GenBank/DDBJ databases">
        <title>EvidentialGene: Evidence-directed Construction of Genes on Genomes.</title>
        <authorList>
            <person name="Gilbert D.G."/>
            <person name="Choi J.-H."/>
            <person name="Mockaitis K."/>
            <person name="Colbourne J."/>
            <person name="Pfrender M."/>
        </authorList>
    </citation>
    <scope>NUCLEOTIDE SEQUENCE [LARGE SCALE GENOMIC DNA]</scope>
    <source>
        <strain evidence="1 2">Xinb3</strain>
        <tissue evidence="1">Complete organism</tissue>
    </source>
</reference>
<dbReference type="EMBL" id="LRGB01001581">
    <property type="protein sequence ID" value="KZS11227.1"/>
    <property type="molecule type" value="Genomic_DNA"/>
</dbReference>
<comment type="caution">
    <text evidence="1">The sequence shown here is derived from an EMBL/GenBank/DDBJ whole genome shotgun (WGS) entry which is preliminary data.</text>
</comment>
<dbReference type="Proteomes" id="UP000076858">
    <property type="component" value="Unassembled WGS sequence"/>
</dbReference>
<accession>A0A164UC28</accession>
<keyword evidence="2" id="KW-1185">Reference proteome</keyword>
<name>A0A164UC28_9CRUS</name>
<organism evidence="1 2">
    <name type="scientific">Daphnia magna</name>
    <dbReference type="NCBI Taxonomy" id="35525"/>
    <lineage>
        <taxon>Eukaryota</taxon>
        <taxon>Metazoa</taxon>
        <taxon>Ecdysozoa</taxon>
        <taxon>Arthropoda</taxon>
        <taxon>Crustacea</taxon>
        <taxon>Branchiopoda</taxon>
        <taxon>Diplostraca</taxon>
        <taxon>Cladocera</taxon>
        <taxon>Anomopoda</taxon>
        <taxon>Daphniidae</taxon>
        <taxon>Daphnia</taxon>
    </lineage>
</organism>
<proteinExistence type="predicted"/>
<protein>
    <submittedName>
        <fullName evidence="1">Uncharacterized protein</fullName>
    </submittedName>
</protein>
<dbReference type="AlphaFoldDB" id="A0A164UC28"/>
<gene>
    <name evidence="1" type="ORF">APZ42_024004</name>
</gene>
<sequence>MLSPKSNRYQIHFHLINSSLQ</sequence>